<evidence type="ECO:0000256" key="9">
    <source>
        <dbReference type="SAM" id="Phobius"/>
    </source>
</evidence>
<evidence type="ECO:0000259" key="11">
    <source>
        <dbReference type="PROSITE" id="PS50929"/>
    </source>
</evidence>
<feature type="transmembrane region" description="Helical" evidence="9">
    <location>
        <begin position="268"/>
        <end position="295"/>
    </location>
</feature>
<dbReference type="PANTHER" id="PTHR43394">
    <property type="entry name" value="ATP-DEPENDENT PERMEASE MDL1, MITOCHONDRIAL"/>
    <property type="match status" value="1"/>
</dbReference>
<dbReference type="AlphaFoldDB" id="A0A1V9QZC4"/>
<feature type="transmembrane region" description="Helical" evidence="9">
    <location>
        <begin position="155"/>
        <end position="177"/>
    </location>
</feature>
<dbReference type="PROSITE" id="PS50893">
    <property type="entry name" value="ABC_TRANSPORTER_2"/>
    <property type="match status" value="1"/>
</dbReference>
<keyword evidence="7 9" id="KW-1133">Transmembrane helix</keyword>
<dbReference type="Gene3D" id="3.40.50.300">
    <property type="entry name" value="P-loop containing nucleotide triphosphate hydrolases"/>
    <property type="match status" value="1"/>
</dbReference>
<feature type="transmembrane region" description="Helical" evidence="9">
    <location>
        <begin position="231"/>
        <end position="256"/>
    </location>
</feature>
<evidence type="ECO:0000256" key="7">
    <source>
        <dbReference type="ARBA" id="ARBA00022989"/>
    </source>
</evidence>
<evidence type="ECO:0000256" key="5">
    <source>
        <dbReference type="ARBA" id="ARBA00022741"/>
    </source>
</evidence>
<protein>
    <submittedName>
        <fullName evidence="12">Multidrug ABC transporter ATP-binding protein</fullName>
    </submittedName>
</protein>
<gene>
    <name evidence="12" type="ORF">B6U60_01090</name>
</gene>
<comment type="subcellular location">
    <subcellularLocation>
        <location evidence="1">Cell membrane</location>
        <topology evidence="1">Multi-pass membrane protein</topology>
    </subcellularLocation>
</comment>
<feature type="transmembrane region" description="Helical" evidence="9">
    <location>
        <begin position="130"/>
        <end position="149"/>
    </location>
</feature>
<evidence type="ECO:0000313" key="12">
    <source>
        <dbReference type="EMBL" id="OQQ86182.1"/>
    </source>
</evidence>
<dbReference type="CDD" id="cd18548">
    <property type="entry name" value="ABC_6TM_Tm287_like"/>
    <property type="match status" value="1"/>
</dbReference>
<feature type="transmembrane region" description="Helical" evidence="9">
    <location>
        <begin position="51"/>
        <end position="76"/>
    </location>
</feature>
<dbReference type="InterPro" id="IPR003439">
    <property type="entry name" value="ABC_transporter-like_ATP-bd"/>
</dbReference>
<keyword evidence="5" id="KW-0547">Nucleotide-binding</keyword>
<evidence type="ECO:0000256" key="1">
    <source>
        <dbReference type="ARBA" id="ARBA00004651"/>
    </source>
</evidence>
<dbReference type="Proteomes" id="UP000192638">
    <property type="component" value="Unassembled WGS sequence"/>
</dbReference>
<evidence type="ECO:0000256" key="2">
    <source>
        <dbReference type="ARBA" id="ARBA00022448"/>
    </source>
</evidence>
<dbReference type="RefSeq" id="WP_081530206.1">
    <property type="nucleotide sequence ID" value="NZ_CP024063.1"/>
</dbReference>
<dbReference type="Pfam" id="PF00005">
    <property type="entry name" value="ABC_tran"/>
    <property type="match status" value="1"/>
</dbReference>
<dbReference type="InterPro" id="IPR003593">
    <property type="entry name" value="AAA+_ATPase"/>
</dbReference>
<dbReference type="FunFam" id="3.40.50.300:FF:000854">
    <property type="entry name" value="Multidrug ABC transporter ATP-binding protein"/>
    <property type="match status" value="1"/>
</dbReference>
<feature type="domain" description="ABC transmembrane type-1" evidence="11">
    <location>
        <begin position="15"/>
        <end position="297"/>
    </location>
</feature>
<dbReference type="InterPro" id="IPR039421">
    <property type="entry name" value="Type_1_exporter"/>
</dbReference>
<reference evidence="12 13" key="1">
    <citation type="submission" date="2017-03" db="EMBL/GenBank/DDBJ databases">
        <title>Phylogenomics and comparative genomics of Lactobacillus salivarius, a mammalian gut commensal.</title>
        <authorList>
            <person name="Harris H.M."/>
        </authorList>
    </citation>
    <scope>NUCLEOTIDE SEQUENCE [LARGE SCALE GENOMIC DNA]</scope>
    <source>
        <strain evidence="12 13">LMG 14477</strain>
    </source>
</reference>
<keyword evidence="3" id="KW-1003">Cell membrane</keyword>
<dbReference type="InterPro" id="IPR027417">
    <property type="entry name" value="P-loop_NTPase"/>
</dbReference>
<sequence length="577" mass="63990">MVKLMRRNLDWWAVITATIFLGFQVVCDLSLPNLTSNLINNGVAKGNVGYIWQIGLQMLGLTLVGIFAAAGNVYFASTQAQKMGARLRGKIFKKVLSFGNYEMYKFGSSSLITRTTNDVMQIQNVTIMMLRMMIMAPLMLIGASVMAYFNEKRLTSIFLVSIPILLIAIGCAMYFAVPLFQKLQKQIDRINLIFREGLTGVRVIRAFRQDKFEQERFDRANKDYTETGIKVFSIVSLMFPIMTLVLNVTNMGIIWFGAKLIANHEMQVGNLVAFMTYASMILFSFMMLSMIFVLVPRAEAAAKRINAVLEIENSINDAESEIGRDSDKIQASLEFKNVSFRYRGAEDLALDNLSVDVKGGETLAIIGGTGSGKSTLINLIPRLYDVNSGEVLVDGNDVRKYSLHDLHDKVAFVQQKAVLFKGTIRSNLLIGNPEATEEDMWKALEIAQAKDFISDLPDGLDAVVEQGGDNFSGGQKQRLAIARAIIKPASIYVFDDSFSALDFKTDAKLRLALRQDERISKAIIVIVAQRISTVTGADHIVVLDEGKVVGQGTHKELLADNTTYQEIVESQMKGAAI</sequence>
<dbReference type="PROSITE" id="PS50929">
    <property type="entry name" value="ABC_TM1F"/>
    <property type="match status" value="1"/>
</dbReference>
<keyword evidence="4 9" id="KW-0812">Transmembrane</keyword>
<evidence type="ECO:0000259" key="10">
    <source>
        <dbReference type="PROSITE" id="PS50893"/>
    </source>
</evidence>
<dbReference type="InterPro" id="IPR017871">
    <property type="entry name" value="ABC_transporter-like_CS"/>
</dbReference>
<dbReference type="EMBL" id="NBEB01000016">
    <property type="protein sequence ID" value="OQQ86182.1"/>
    <property type="molecule type" value="Genomic_DNA"/>
</dbReference>
<dbReference type="GO" id="GO:0005524">
    <property type="term" value="F:ATP binding"/>
    <property type="evidence" value="ECO:0007669"/>
    <property type="project" value="UniProtKB-KW"/>
</dbReference>
<dbReference type="SMART" id="SM00382">
    <property type="entry name" value="AAA"/>
    <property type="match status" value="1"/>
</dbReference>
<dbReference type="PROSITE" id="PS00211">
    <property type="entry name" value="ABC_TRANSPORTER_1"/>
    <property type="match status" value="1"/>
</dbReference>
<comment type="caution">
    <text evidence="12">The sequence shown here is derived from an EMBL/GenBank/DDBJ whole genome shotgun (WGS) entry which is preliminary data.</text>
</comment>
<dbReference type="SUPFAM" id="SSF90123">
    <property type="entry name" value="ABC transporter transmembrane region"/>
    <property type="match status" value="1"/>
</dbReference>
<dbReference type="InterPro" id="IPR036640">
    <property type="entry name" value="ABC1_TM_sf"/>
</dbReference>
<evidence type="ECO:0000256" key="4">
    <source>
        <dbReference type="ARBA" id="ARBA00022692"/>
    </source>
</evidence>
<dbReference type="PANTHER" id="PTHR43394:SF1">
    <property type="entry name" value="ATP-BINDING CASSETTE SUB-FAMILY B MEMBER 10, MITOCHONDRIAL"/>
    <property type="match status" value="1"/>
</dbReference>
<keyword evidence="2" id="KW-0813">Transport</keyword>
<keyword evidence="8 9" id="KW-0472">Membrane</keyword>
<dbReference type="GO" id="GO:0016887">
    <property type="term" value="F:ATP hydrolysis activity"/>
    <property type="evidence" value="ECO:0007669"/>
    <property type="project" value="InterPro"/>
</dbReference>
<evidence type="ECO:0000256" key="6">
    <source>
        <dbReference type="ARBA" id="ARBA00022840"/>
    </source>
</evidence>
<dbReference type="Pfam" id="PF00664">
    <property type="entry name" value="ABC_membrane"/>
    <property type="match status" value="1"/>
</dbReference>
<feature type="transmembrane region" description="Helical" evidence="9">
    <location>
        <begin position="12"/>
        <end position="31"/>
    </location>
</feature>
<dbReference type="InterPro" id="IPR011527">
    <property type="entry name" value="ABC1_TM_dom"/>
</dbReference>
<dbReference type="GO" id="GO:0005886">
    <property type="term" value="C:plasma membrane"/>
    <property type="evidence" value="ECO:0007669"/>
    <property type="project" value="UniProtKB-SubCell"/>
</dbReference>
<dbReference type="Gene3D" id="1.20.1560.10">
    <property type="entry name" value="ABC transporter type 1, transmembrane domain"/>
    <property type="match status" value="1"/>
</dbReference>
<dbReference type="GO" id="GO:0015421">
    <property type="term" value="F:ABC-type oligopeptide transporter activity"/>
    <property type="evidence" value="ECO:0007669"/>
    <property type="project" value="TreeGrafter"/>
</dbReference>
<evidence type="ECO:0000313" key="13">
    <source>
        <dbReference type="Proteomes" id="UP000192638"/>
    </source>
</evidence>
<evidence type="ECO:0000256" key="3">
    <source>
        <dbReference type="ARBA" id="ARBA00022475"/>
    </source>
</evidence>
<proteinExistence type="predicted"/>
<evidence type="ECO:0000256" key="8">
    <source>
        <dbReference type="ARBA" id="ARBA00023136"/>
    </source>
</evidence>
<keyword evidence="6 12" id="KW-0067">ATP-binding</keyword>
<name>A0A1V9QZC4_9LACO</name>
<accession>A0A1V9QZC4</accession>
<organism evidence="12 13">
    <name type="scientific">Ligilactobacillus salivarius</name>
    <dbReference type="NCBI Taxonomy" id="1624"/>
    <lineage>
        <taxon>Bacteria</taxon>
        <taxon>Bacillati</taxon>
        <taxon>Bacillota</taxon>
        <taxon>Bacilli</taxon>
        <taxon>Lactobacillales</taxon>
        <taxon>Lactobacillaceae</taxon>
        <taxon>Ligilactobacillus</taxon>
    </lineage>
</organism>
<feature type="domain" description="ABC transporter" evidence="10">
    <location>
        <begin position="333"/>
        <end position="570"/>
    </location>
</feature>
<dbReference type="SUPFAM" id="SSF52540">
    <property type="entry name" value="P-loop containing nucleoside triphosphate hydrolases"/>
    <property type="match status" value="1"/>
</dbReference>